<sequence>MSRSKKLKLIVPLVILIFVGAFAKHRLFDKATQSGTLSSKQMGETSGIAASSINPDIYYVHNDSGDTSRFFAITPNGKLKTTIYYNGLNSSLGVRDCEDIAVGPGPVRGKSYVYIGDIGDNNNVWPYITIYRIPEKKSWATDSLTNVTATAINLKYPDGAKDAETLMVDPVEKLFYIVTKRGDTVNVYTAPLKSAAHDTLTLTKRAKLFFPGFSPFKWITAGDISKDGQQVLLKSYEKVYYWHRQPHEHIWETMVRKPEELHYKAEKQGEAIGFTPDGKGYYTTSEGVFAPIYYYETPE</sequence>
<protein>
    <recommendedName>
        <fullName evidence="3">PE-PGRS family protein</fullName>
    </recommendedName>
</protein>
<name>A0ABZ0TSE3_9SPHI</name>
<gene>
    <name evidence="1" type="ORF">SNE25_10925</name>
</gene>
<dbReference type="EMBL" id="CP139558">
    <property type="protein sequence ID" value="WPU96032.1"/>
    <property type="molecule type" value="Genomic_DNA"/>
</dbReference>
<evidence type="ECO:0000313" key="2">
    <source>
        <dbReference type="Proteomes" id="UP001324380"/>
    </source>
</evidence>
<organism evidence="1 2">
    <name type="scientific">Mucilaginibacter sabulilitoris</name>
    <dbReference type="NCBI Taxonomy" id="1173583"/>
    <lineage>
        <taxon>Bacteria</taxon>
        <taxon>Pseudomonadati</taxon>
        <taxon>Bacteroidota</taxon>
        <taxon>Sphingobacteriia</taxon>
        <taxon>Sphingobacteriales</taxon>
        <taxon>Sphingobacteriaceae</taxon>
        <taxon>Mucilaginibacter</taxon>
    </lineage>
</organism>
<accession>A0ABZ0TSE3</accession>
<dbReference type="Proteomes" id="UP001324380">
    <property type="component" value="Chromosome"/>
</dbReference>
<keyword evidence="2" id="KW-1185">Reference proteome</keyword>
<dbReference type="RefSeq" id="WP_321565135.1">
    <property type="nucleotide sequence ID" value="NZ_CP139558.1"/>
</dbReference>
<reference evidence="1 2" key="1">
    <citation type="submission" date="2023-11" db="EMBL/GenBank/DDBJ databases">
        <title>Analysis of the Genomes of Mucilaginibacter gossypii cycad 4 and M. sabulilitoris SNA2: microbes with the potential for plant growth promotion.</title>
        <authorList>
            <person name="Hirsch A.M."/>
            <person name="Humm E."/>
            <person name="Rubbi M."/>
            <person name="Del Vecchio G."/>
            <person name="Ha S.M."/>
            <person name="Pellegrini M."/>
            <person name="Gunsalus R.P."/>
        </authorList>
    </citation>
    <scope>NUCLEOTIDE SEQUENCE [LARGE SCALE GENOMIC DNA]</scope>
    <source>
        <strain evidence="1 2">SNA2</strain>
    </source>
</reference>
<evidence type="ECO:0008006" key="3">
    <source>
        <dbReference type="Google" id="ProtNLM"/>
    </source>
</evidence>
<proteinExistence type="predicted"/>
<evidence type="ECO:0000313" key="1">
    <source>
        <dbReference type="EMBL" id="WPU96032.1"/>
    </source>
</evidence>
<dbReference type="SUPFAM" id="SSF50956">
    <property type="entry name" value="Thermostable phytase (3-phytase)"/>
    <property type="match status" value="1"/>
</dbReference>